<dbReference type="SUPFAM" id="SSF49899">
    <property type="entry name" value="Concanavalin A-like lectins/glucanases"/>
    <property type="match status" value="1"/>
</dbReference>
<dbReference type="PANTHER" id="PTHR11346">
    <property type="entry name" value="GALECTIN"/>
    <property type="match status" value="1"/>
</dbReference>
<feature type="domain" description="Galectin" evidence="4">
    <location>
        <begin position="3"/>
        <end position="133"/>
    </location>
</feature>
<protein>
    <recommendedName>
        <fullName evidence="3">Galectin</fullName>
    </recommendedName>
</protein>
<dbReference type="EMBL" id="JAFIRN010000017">
    <property type="protein sequence ID" value="KAG5832558.1"/>
    <property type="molecule type" value="Genomic_DNA"/>
</dbReference>
<dbReference type="AlphaFoldDB" id="A0A9D3RJF9"/>
<dbReference type="InterPro" id="IPR013320">
    <property type="entry name" value="ConA-like_dom_sf"/>
</dbReference>
<proteinExistence type="predicted"/>
<organism evidence="5 6">
    <name type="scientific">Anguilla anguilla</name>
    <name type="common">European freshwater eel</name>
    <name type="synonym">Muraena anguilla</name>
    <dbReference type="NCBI Taxonomy" id="7936"/>
    <lineage>
        <taxon>Eukaryota</taxon>
        <taxon>Metazoa</taxon>
        <taxon>Chordata</taxon>
        <taxon>Craniata</taxon>
        <taxon>Vertebrata</taxon>
        <taxon>Euteleostomi</taxon>
        <taxon>Actinopterygii</taxon>
        <taxon>Neopterygii</taxon>
        <taxon>Teleostei</taxon>
        <taxon>Anguilliformes</taxon>
        <taxon>Anguillidae</taxon>
        <taxon>Anguilla</taxon>
    </lineage>
</organism>
<dbReference type="SMART" id="SM00908">
    <property type="entry name" value="Gal-bind_lectin"/>
    <property type="match status" value="1"/>
</dbReference>
<dbReference type="Pfam" id="PF00337">
    <property type="entry name" value="Gal-bind_lectin"/>
    <property type="match status" value="1"/>
</dbReference>
<dbReference type="CDD" id="cd00070">
    <property type="entry name" value="GLECT"/>
    <property type="match status" value="1"/>
</dbReference>
<evidence type="ECO:0000256" key="1">
    <source>
        <dbReference type="ARBA" id="ARBA00011738"/>
    </source>
</evidence>
<sequence length="133" mass="15025">MTAVVIKNMSFKAGQTMTITGMVNPNATNFAINIGHEQDIALHVNPRFDAHGDQRTVVCNSYQGGKWCEEVRDSSFPFQLGKEFKVIITFNAQEFQVSLPDGSVVRFPNRLGDTKYRHMKFEGDTRIQAIEIK</sequence>
<dbReference type="GO" id="GO:0016936">
    <property type="term" value="F:galactoside binding"/>
    <property type="evidence" value="ECO:0007669"/>
    <property type="project" value="TreeGrafter"/>
</dbReference>
<dbReference type="Gene3D" id="2.60.120.200">
    <property type="match status" value="1"/>
</dbReference>
<evidence type="ECO:0000256" key="2">
    <source>
        <dbReference type="ARBA" id="ARBA00022734"/>
    </source>
</evidence>
<keyword evidence="2 3" id="KW-0430">Lectin</keyword>
<keyword evidence="6" id="KW-1185">Reference proteome</keyword>
<evidence type="ECO:0000259" key="4">
    <source>
        <dbReference type="PROSITE" id="PS51304"/>
    </source>
</evidence>
<evidence type="ECO:0000313" key="6">
    <source>
        <dbReference type="Proteomes" id="UP001044222"/>
    </source>
</evidence>
<dbReference type="SMART" id="SM00276">
    <property type="entry name" value="GLECT"/>
    <property type="match status" value="1"/>
</dbReference>
<dbReference type="Proteomes" id="UP001044222">
    <property type="component" value="Chromosome 17"/>
</dbReference>
<dbReference type="PROSITE" id="PS51304">
    <property type="entry name" value="GALECTIN"/>
    <property type="match status" value="1"/>
</dbReference>
<comment type="subunit">
    <text evidence="1">Homodimer.</text>
</comment>
<evidence type="ECO:0000313" key="5">
    <source>
        <dbReference type="EMBL" id="KAG5832558.1"/>
    </source>
</evidence>
<dbReference type="InterPro" id="IPR044156">
    <property type="entry name" value="Galectin-like"/>
</dbReference>
<comment type="caution">
    <text evidence="5">The sequence shown here is derived from an EMBL/GenBank/DDBJ whole genome shotgun (WGS) entry which is preliminary data.</text>
</comment>
<name>A0A9D3RJF9_ANGAN</name>
<accession>A0A9D3RJF9</accession>
<dbReference type="FunFam" id="2.60.120.200:FF:000021">
    <property type="entry name" value="Galectin"/>
    <property type="match status" value="1"/>
</dbReference>
<gene>
    <name evidence="5" type="ORF">ANANG_G00292410</name>
</gene>
<evidence type="ECO:0000256" key="3">
    <source>
        <dbReference type="RuleBase" id="RU102079"/>
    </source>
</evidence>
<dbReference type="GO" id="GO:0005615">
    <property type="term" value="C:extracellular space"/>
    <property type="evidence" value="ECO:0007669"/>
    <property type="project" value="TreeGrafter"/>
</dbReference>
<dbReference type="GO" id="GO:0030246">
    <property type="term" value="F:carbohydrate binding"/>
    <property type="evidence" value="ECO:0007669"/>
    <property type="project" value="UniProtKB-UniRule"/>
</dbReference>
<dbReference type="InterPro" id="IPR001079">
    <property type="entry name" value="Galectin_CRD"/>
</dbReference>
<dbReference type="PANTHER" id="PTHR11346:SF112">
    <property type="entry name" value="GALECTIN"/>
    <property type="match status" value="1"/>
</dbReference>
<reference evidence="5" key="1">
    <citation type="submission" date="2021-01" db="EMBL/GenBank/DDBJ databases">
        <title>A chromosome-scale assembly of European eel, Anguilla anguilla.</title>
        <authorList>
            <person name="Henkel C."/>
            <person name="Jong-Raadsen S.A."/>
            <person name="Dufour S."/>
            <person name="Weltzien F.-A."/>
            <person name="Palstra A.P."/>
            <person name="Pelster B."/>
            <person name="Spaink H.P."/>
            <person name="Van Den Thillart G.E."/>
            <person name="Jansen H."/>
            <person name="Zahm M."/>
            <person name="Klopp C."/>
            <person name="Cedric C."/>
            <person name="Louis A."/>
            <person name="Berthelot C."/>
            <person name="Parey E."/>
            <person name="Roest Crollius H."/>
            <person name="Montfort J."/>
            <person name="Robinson-Rechavi M."/>
            <person name="Bucao C."/>
            <person name="Bouchez O."/>
            <person name="Gislard M."/>
            <person name="Lluch J."/>
            <person name="Milhes M."/>
            <person name="Lampietro C."/>
            <person name="Lopez Roques C."/>
            <person name="Donnadieu C."/>
            <person name="Braasch I."/>
            <person name="Desvignes T."/>
            <person name="Postlethwait J."/>
            <person name="Bobe J."/>
            <person name="Guiguen Y."/>
            <person name="Dirks R."/>
        </authorList>
    </citation>
    <scope>NUCLEOTIDE SEQUENCE</scope>
    <source>
        <strain evidence="5">Tag_6206</strain>
        <tissue evidence="5">Liver</tissue>
    </source>
</reference>
<dbReference type="GO" id="GO:0043236">
    <property type="term" value="F:laminin binding"/>
    <property type="evidence" value="ECO:0007669"/>
    <property type="project" value="TreeGrafter"/>
</dbReference>